<dbReference type="EMBL" id="JARIHO010000005">
    <property type="protein sequence ID" value="KAJ7361256.1"/>
    <property type="molecule type" value="Genomic_DNA"/>
</dbReference>
<accession>A0AAD7AK63</accession>
<feature type="region of interest" description="Disordered" evidence="1">
    <location>
        <begin position="199"/>
        <end position="277"/>
    </location>
</feature>
<evidence type="ECO:0000313" key="2">
    <source>
        <dbReference type="EMBL" id="KAJ7361256.1"/>
    </source>
</evidence>
<dbReference type="AlphaFoldDB" id="A0AAD7AK63"/>
<feature type="compositionally biased region" description="Low complexity" evidence="1">
    <location>
        <begin position="247"/>
        <end position="256"/>
    </location>
</feature>
<comment type="caution">
    <text evidence="2">The sequence shown here is derived from an EMBL/GenBank/DDBJ whole genome shotgun (WGS) entry which is preliminary data.</text>
</comment>
<feature type="compositionally biased region" description="Basic residues" evidence="1">
    <location>
        <begin position="458"/>
        <end position="470"/>
    </location>
</feature>
<name>A0AAD7AK63_9AGAR</name>
<reference evidence="2" key="1">
    <citation type="submission" date="2023-03" db="EMBL/GenBank/DDBJ databases">
        <title>Massive genome expansion in bonnet fungi (Mycena s.s.) driven by repeated elements and novel gene families across ecological guilds.</title>
        <authorList>
            <consortium name="Lawrence Berkeley National Laboratory"/>
            <person name="Harder C.B."/>
            <person name="Miyauchi S."/>
            <person name="Viragh M."/>
            <person name="Kuo A."/>
            <person name="Thoen E."/>
            <person name="Andreopoulos B."/>
            <person name="Lu D."/>
            <person name="Skrede I."/>
            <person name="Drula E."/>
            <person name="Henrissat B."/>
            <person name="Morin E."/>
            <person name="Kohler A."/>
            <person name="Barry K."/>
            <person name="LaButti K."/>
            <person name="Morin E."/>
            <person name="Salamov A."/>
            <person name="Lipzen A."/>
            <person name="Mereny Z."/>
            <person name="Hegedus B."/>
            <person name="Baldrian P."/>
            <person name="Stursova M."/>
            <person name="Weitz H."/>
            <person name="Taylor A."/>
            <person name="Grigoriev I.V."/>
            <person name="Nagy L.G."/>
            <person name="Martin F."/>
            <person name="Kauserud H."/>
        </authorList>
    </citation>
    <scope>NUCLEOTIDE SEQUENCE</scope>
    <source>
        <strain evidence="2">CBHHK002</strain>
    </source>
</reference>
<organism evidence="2 3">
    <name type="scientific">Mycena albidolilacea</name>
    <dbReference type="NCBI Taxonomy" id="1033008"/>
    <lineage>
        <taxon>Eukaryota</taxon>
        <taxon>Fungi</taxon>
        <taxon>Dikarya</taxon>
        <taxon>Basidiomycota</taxon>
        <taxon>Agaricomycotina</taxon>
        <taxon>Agaricomycetes</taxon>
        <taxon>Agaricomycetidae</taxon>
        <taxon>Agaricales</taxon>
        <taxon>Marasmiineae</taxon>
        <taxon>Mycenaceae</taxon>
        <taxon>Mycena</taxon>
    </lineage>
</organism>
<feature type="region of interest" description="Disordered" evidence="1">
    <location>
        <begin position="1"/>
        <end position="113"/>
    </location>
</feature>
<sequence>MSEISNTPRVVRRQRSSRSISVSSAISTDRESFIDLFSPSNQDFPNDLADSPFAAASPTPSSFPRKPPVPTTPKPDFSRRSVAVPRRRSPVGPPTIPVRAVPPDTMPPTTNFLNPTERAQLIKKSRKLAQVFGQTPGAAEFVPDARSSSSFLDVASTPKPRHGHRPAASMNMVGQMPAAQRPLPPWPAPDKTIYMTAEGRRHSEPSTPISDEGQTVSFLGTDEGPSGSPRSFMDFSNEDADVEAGPDDSVSVDAASLSTPNSNRGRPRIPASPSSPSLLLFEALSPEEQAEEERRKKRDKLAKLHRFLGSRVPPSLVLGADYVEGAAPPLPPPVVTLDGTLAATSYYSSSDSESRPRAWRRRSSSAVLAGWGDGLDRVKEDLNDKEKASLVRRAQKMEKVFGVAPPQKLYSARGMSGSSASSSPSGTMRSTEPPVSPATTSGTFTLPAGRNPNQAPYKNHKQHSGSRRGQRPGTADSDQALLPNAEPSAGSFVYTHYQHSLNSLHDIIDRNDKESLAELHQYLNNTETDEFESRPVLTKAERRRSLPARTSMASLVSVASLASIGTTTTALPGASTASSPDAGTTEFQTRRRRAAKLTQFFGVDYRDLIEDVLESIEHGLDAERRRGTLNPAQAEVSELFLSSVFLLLCFHVSFFLCEGWCADEILFL</sequence>
<feature type="compositionally biased region" description="Low complexity" evidence="1">
    <location>
        <begin position="49"/>
        <end position="64"/>
    </location>
</feature>
<protein>
    <submittedName>
        <fullName evidence="2">Uncharacterized protein</fullName>
    </submittedName>
</protein>
<feature type="region of interest" description="Disordered" evidence="1">
    <location>
        <begin position="409"/>
        <end position="486"/>
    </location>
</feature>
<gene>
    <name evidence="2" type="ORF">DFH08DRAFT_684410</name>
</gene>
<dbReference type="Proteomes" id="UP001218218">
    <property type="component" value="Unassembled WGS sequence"/>
</dbReference>
<feature type="compositionally biased region" description="Acidic residues" evidence="1">
    <location>
        <begin position="236"/>
        <end position="246"/>
    </location>
</feature>
<evidence type="ECO:0000256" key="1">
    <source>
        <dbReference type="SAM" id="MobiDB-lite"/>
    </source>
</evidence>
<proteinExistence type="predicted"/>
<feature type="compositionally biased region" description="Low complexity" evidence="1">
    <location>
        <begin position="17"/>
        <end position="27"/>
    </location>
</feature>
<keyword evidence="3" id="KW-1185">Reference proteome</keyword>
<feature type="compositionally biased region" description="Low complexity" evidence="1">
    <location>
        <begin position="411"/>
        <end position="431"/>
    </location>
</feature>
<evidence type="ECO:0000313" key="3">
    <source>
        <dbReference type="Proteomes" id="UP001218218"/>
    </source>
</evidence>
<feature type="compositionally biased region" description="Polar residues" evidence="1">
    <location>
        <begin position="205"/>
        <end position="218"/>
    </location>
</feature>